<dbReference type="AlphaFoldDB" id="A0A7J9NVU5"/>
<sequence>MIITAFIADTLCIIPFVAFLLFMYIPYYAMYR</sequence>
<accession>A0A7J9NVU5</accession>
<protein>
    <submittedName>
        <fullName evidence="2">Uncharacterized protein</fullName>
    </submittedName>
</protein>
<keyword evidence="1" id="KW-0472">Membrane</keyword>
<gene>
    <name evidence="2" type="ORF">HNP86_001967</name>
</gene>
<name>A0A7J9NVU5_METMI</name>
<keyword evidence="1" id="KW-1133">Transmembrane helix</keyword>
<dbReference type="Proteomes" id="UP000564425">
    <property type="component" value="Unassembled WGS sequence"/>
</dbReference>
<evidence type="ECO:0000256" key="1">
    <source>
        <dbReference type="SAM" id="Phobius"/>
    </source>
</evidence>
<keyword evidence="1" id="KW-0812">Transmembrane</keyword>
<evidence type="ECO:0000313" key="2">
    <source>
        <dbReference type="EMBL" id="MBA2851808.1"/>
    </source>
</evidence>
<reference evidence="2 3" key="1">
    <citation type="submission" date="2020-07" db="EMBL/GenBank/DDBJ databases">
        <title>Genomic Encyclopedia of Type Strains, Phase IV (KMG-V): Genome sequencing to study the core and pangenomes of soil and plant-associated prokaryotes.</title>
        <authorList>
            <person name="Whitman W."/>
        </authorList>
    </citation>
    <scope>NUCLEOTIDE SEQUENCE [LARGE SCALE GENOMIC DNA]</scope>
    <source>
        <strain evidence="2 3">A1</strain>
    </source>
</reference>
<feature type="transmembrane region" description="Helical" evidence="1">
    <location>
        <begin position="6"/>
        <end position="29"/>
    </location>
</feature>
<dbReference type="EMBL" id="JACDUH010000003">
    <property type="protein sequence ID" value="MBA2851808.1"/>
    <property type="molecule type" value="Genomic_DNA"/>
</dbReference>
<comment type="caution">
    <text evidence="2">The sequence shown here is derived from an EMBL/GenBank/DDBJ whole genome shotgun (WGS) entry which is preliminary data.</text>
</comment>
<organism evidence="2 3">
    <name type="scientific">Methanococcus maripaludis</name>
    <name type="common">Methanococcus deltae</name>
    <dbReference type="NCBI Taxonomy" id="39152"/>
    <lineage>
        <taxon>Archaea</taxon>
        <taxon>Methanobacteriati</taxon>
        <taxon>Methanobacteriota</taxon>
        <taxon>Methanomada group</taxon>
        <taxon>Methanococci</taxon>
        <taxon>Methanococcales</taxon>
        <taxon>Methanococcaceae</taxon>
        <taxon>Methanococcus</taxon>
    </lineage>
</organism>
<evidence type="ECO:0000313" key="3">
    <source>
        <dbReference type="Proteomes" id="UP000564425"/>
    </source>
</evidence>
<proteinExistence type="predicted"/>